<evidence type="ECO:0000259" key="2">
    <source>
        <dbReference type="Pfam" id="PF20241"/>
    </source>
</evidence>
<dbReference type="Pfam" id="PF20241">
    <property type="entry name" value="DUF6598"/>
    <property type="match status" value="1"/>
</dbReference>
<evidence type="ECO:0000313" key="4">
    <source>
        <dbReference type="Proteomes" id="UP001341281"/>
    </source>
</evidence>
<name>A0AAQ3TZG1_PASNO</name>
<dbReference type="AlphaFoldDB" id="A0AAQ3TZG1"/>
<dbReference type="InterPro" id="IPR046533">
    <property type="entry name" value="DUF6598"/>
</dbReference>
<reference evidence="3 4" key="1">
    <citation type="submission" date="2024-02" db="EMBL/GenBank/DDBJ databases">
        <title>High-quality chromosome-scale genome assembly of Pensacola bahiagrass (Paspalum notatum Flugge var. saurae).</title>
        <authorList>
            <person name="Vega J.M."/>
            <person name="Podio M."/>
            <person name="Orjuela J."/>
            <person name="Siena L.A."/>
            <person name="Pessino S.C."/>
            <person name="Combes M.C."/>
            <person name="Mariac C."/>
            <person name="Albertini E."/>
            <person name="Pupilli F."/>
            <person name="Ortiz J.P.A."/>
            <person name="Leblanc O."/>
        </authorList>
    </citation>
    <scope>NUCLEOTIDE SEQUENCE [LARGE SCALE GENOMIC DNA]</scope>
    <source>
        <strain evidence="3">R1</strain>
        <tissue evidence="3">Leaf</tissue>
    </source>
</reference>
<accession>A0AAQ3TZG1</accession>
<dbReference type="EMBL" id="CP144750">
    <property type="protein sequence ID" value="WVZ82463.1"/>
    <property type="molecule type" value="Genomic_DNA"/>
</dbReference>
<dbReference type="PANTHER" id="PTHR33065:SF93">
    <property type="entry name" value="DUF6598 DOMAIN-CONTAINING PROTEIN"/>
    <property type="match status" value="1"/>
</dbReference>
<keyword evidence="4" id="KW-1185">Reference proteome</keyword>
<feature type="region of interest" description="Disordered" evidence="1">
    <location>
        <begin position="21"/>
        <end position="53"/>
    </location>
</feature>
<evidence type="ECO:0000256" key="1">
    <source>
        <dbReference type="SAM" id="MobiDB-lite"/>
    </source>
</evidence>
<feature type="domain" description="DUF6598" evidence="2">
    <location>
        <begin position="153"/>
        <end position="378"/>
    </location>
</feature>
<sequence length="380" mass="42490">MEAAACAKGASEEAYIARGERVSEAHGPSSLRRALRQRRDWRHSRRLENTPRSPDLSLITEVERAAEAERLRQERLQEARRLRDKGDTHGASEQEALARITDFDAKKGGFYFNSLSLVDDLATFDLTEESPVGPMRFSNRVFEDKLFVDYAAINILSVKIACSDIGFPIQIYGTVIARDCIDYKRVYLFRRDNDHAQLINSEEEALILMAQNEHLHCRAVMITLRLICGSRIVKGIAENSVKESIPGTKTQSLDKCEAEKVSLATRLSTVDVIYDVVKCAVEATVAVEVVQGEFYGVVTAHTTSSERRILLYDSKVAGGNCYGVIQLMRPAISVYVMDKLMIIAKTTTGDCAAGLKYTPFWNGRNEGVMNLGDTRMHVRD</sequence>
<protein>
    <recommendedName>
        <fullName evidence="2">DUF6598 domain-containing protein</fullName>
    </recommendedName>
</protein>
<dbReference type="PANTHER" id="PTHR33065">
    <property type="entry name" value="OS07G0486400 PROTEIN"/>
    <property type="match status" value="1"/>
</dbReference>
<gene>
    <name evidence="3" type="ORF">U9M48_029722</name>
</gene>
<proteinExistence type="predicted"/>
<dbReference type="Proteomes" id="UP001341281">
    <property type="component" value="Chromosome 06"/>
</dbReference>
<organism evidence="3 4">
    <name type="scientific">Paspalum notatum var. saurae</name>
    <dbReference type="NCBI Taxonomy" id="547442"/>
    <lineage>
        <taxon>Eukaryota</taxon>
        <taxon>Viridiplantae</taxon>
        <taxon>Streptophyta</taxon>
        <taxon>Embryophyta</taxon>
        <taxon>Tracheophyta</taxon>
        <taxon>Spermatophyta</taxon>
        <taxon>Magnoliopsida</taxon>
        <taxon>Liliopsida</taxon>
        <taxon>Poales</taxon>
        <taxon>Poaceae</taxon>
        <taxon>PACMAD clade</taxon>
        <taxon>Panicoideae</taxon>
        <taxon>Andropogonodae</taxon>
        <taxon>Paspaleae</taxon>
        <taxon>Paspalinae</taxon>
        <taxon>Paspalum</taxon>
    </lineage>
</organism>
<evidence type="ECO:0000313" key="3">
    <source>
        <dbReference type="EMBL" id="WVZ82463.1"/>
    </source>
</evidence>
<feature type="compositionally biased region" description="Basic residues" evidence="1">
    <location>
        <begin position="33"/>
        <end position="45"/>
    </location>
</feature>